<evidence type="ECO:0000313" key="3">
    <source>
        <dbReference type="Proteomes" id="UP000008701"/>
    </source>
</evidence>
<dbReference type="KEGG" id="cph:Cpha266_2522"/>
<dbReference type="EMBL" id="CP000492">
    <property type="protein sequence ID" value="ABL66510.1"/>
    <property type="molecule type" value="Genomic_DNA"/>
</dbReference>
<accession>A1BJD3</accession>
<dbReference type="Proteomes" id="UP000008701">
    <property type="component" value="Chromosome"/>
</dbReference>
<sequence length="326" mass="36597">MEITSVKVQAHQLAVYSILLLCVYVLPLLCLCFFFFLSTCLFWLSGTACLSGAEADSVVVKPLVASEAEVEVWNRKILVLRVPYQEFSPEDRAKFAVERLNQIPANLPVYRVDAVDVVEGGNRGAWIRVNGRNILGIIEGDEDRAGGESFETYRQHAVTSVFSLLQTRKMQFHWPLLLRSVGFSLLATLLFALAGWGVLRLSLRGMIYLRRLGRDTKTQVVLGGVNITPYLVSFVSGLVTIFKALLLLSISYIWLIFVLSRFPYTEPFGLQLSGFLFLYFRAFGSALLAAVPGLFTVAVILYITRLLVTVITRFFYAVEDDSIKIR</sequence>
<keyword evidence="1" id="KW-0472">Membrane</keyword>
<feature type="transmembrane region" description="Helical" evidence="1">
    <location>
        <begin position="176"/>
        <end position="199"/>
    </location>
</feature>
<keyword evidence="3" id="KW-1185">Reference proteome</keyword>
<reference evidence="2 3" key="1">
    <citation type="submission" date="2006-12" db="EMBL/GenBank/DDBJ databases">
        <title>Complete sequence of Chlorobium phaeobacteroides DSM 266.</title>
        <authorList>
            <consortium name="US DOE Joint Genome Institute"/>
            <person name="Copeland A."/>
            <person name="Lucas S."/>
            <person name="Lapidus A."/>
            <person name="Barry K."/>
            <person name="Detter J.C."/>
            <person name="Glavina del Rio T."/>
            <person name="Hammon N."/>
            <person name="Israni S."/>
            <person name="Pitluck S."/>
            <person name="Goltsman E."/>
            <person name="Schmutz J."/>
            <person name="Larimer F."/>
            <person name="Land M."/>
            <person name="Hauser L."/>
            <person name="Mikhailova N."/>
            <person name="Li T."/>
            <person name="Overmann J."/>
            <person name="Bryant D.A."/>
            <person name="Richardson P."/>
        </authorList>
    </citation>
    <scope>NUCLEOTIDE SEQUENCE [LARGE SCALE GENOMIC DNA]</scope>
    <source>
        <strain evidence="2 3">DSM 266</strain>
    </source>
</reference>
<feature type="transmembrane region" description="Helical" evidence="1">
    <location>
        <begin position="13"/>
        <end position="37"/>
    </location>
</feature>
<dbReference type="eggNOG" id="COG0668">
    <property type="taxonomic scope" value="Bacteria"/>
</dbReference>
<feature type="transmembrane region" description="Helical" evidence="1">
    <location>
        <begin position="245"/>
        <end position="264"/>
    </location>
</feature>
<feature type="transmembrane region" description="Helical" evidence="1">
    <location>
        <begin position="219"/>
        <end position="238"/>
    </location>
</feature>
<evidence type="ECO:0000313" key="2">
    <source>
        <dbReference type="EMBL" id="ABL66510.1"/>
    </source>
</evidence>
<gene>
    <name evidence="2" type="ordered locus">Cpha266_2522</name>
</gene>
<feature type="transmembrane region" description="Helical" evidence="1">
    <location>
        <begin position="276"/>
        <end position="303"/>
    </location>
</feature>
<proteinExistence type="predicted"/>
<evidence type="ECO:0000256" key="1">
    <source>
        <dbReference type="SAM" id="Phobius"/>
    </source>
</evidence>
<dbReference type="STRING" id="290317.Cpha266_2522"/>
<organism evidence="2 3">
    <name type="scientific">Chlorobium phaeobacteroides (strain DSM 266 / SMG 266 / 2430)</name>
    <dbReference type="NCBI Taxonomy" id="290317"/>
    <lineage>
        <taxon>Bacteria</taxon>
        <taxon>Pseudomonadati</taxon>
        <taxon>Chlorobiota</taxon>
        <taxon>Chlorobiia</taxon>
        <taxon>Chlorobiales</taxon>
        <taxon>Chlorobiaceae</taxon>
        <taxon>Chlorobium/Pelodictyon group</taxon>
        <taxon>Chlorobium</taxon>
    </lineage>
</organism>
<dbReference type="HOGENOM" id="CLU_851783_0_0_10"/>
<protein>
    <submittedName>
        <fullName evidence="2">Uncharacterized protein</fullName>
    </submittedName>
</protein>
<dbReference type="RefSeq" id="WP_011746287.1">
    <property type="nucleotide sequence ID" value="NC_008639.1"/>
</dbReference>
<keyword evidence="1" id="KW-0812">Transmembrane</keyword>
<keyword evidence="1" id="KW-1133">Transmembrane helix</keyword>
<name>A1BJD3_CHLPD</name>
<dbReference type="AlphaFoldDB" id="A1BJD3"/>